<evidence type="ECO:0000313" key="8">
    <source>
        <dbReference type="EMBL" id="WFD38740.1"/>
    </source>
</evidence>
<feature type="compositionally biased region" description="Basic residues" evidence="5">
    <location>
        <begin position="102"/>
        <end position="112"/>
    </location>
</feature>
<evidence type="ECO:0000259" key="7">
    <source>
        <dbReference type="Pfam" id="PF01545"/>
    </source>
</evidence>
<feature type="compositionally biased region" description="Basic and acidic residues" evidence="5">
    <location>
        <begin position="622"/>
        <end position="632"/>
    </location>
</feature>
<sequence>MDGGYERRHQDHNVSGNGGPLSVISEGMAENTPAHTSLTPAERREHSRKTSNIHTRNLSAFFPRPGTDAEREYHAEAASTQPPSPAGVTMAGASGEESSSSKQRRNARHVRRASYLMTDKTGNVDVSRRMPSQLPALSPSPTQLYSPDMDKSRKVSDARALSGAFPSISRSVSDAWGDSSMQSNGGNYAPEVVGGASGQQALPMTVALGPLALFCSAYVVIGAALWVLGLVRDSLALVGLGFLLVFDALGLLSTAWMQVLDTARRSQVDAARQSTLAASAPASTTSIKRPFGLRRLETLLDFSLVVYLLFAGIYMCKENVEHALLAASVPHEEDREGIVLPTLLLILAILIALFTTVALRNHARLAAACGMSIESNVGLDGMQGRKLRHSRHTSVLPVPALASGPLYDALTNPFSAMVLFFPCALLLASISVPPTQVASLDKVLAGLEGASMMYVASCALSPLCKVLLQAAPSSKLPQITQLHRSLNIVENHPTVARIASVKVWQLTLPSLSYTKAGAGTEGRPGLAGIMSMKQGAKTASLIVTVHVELRREASDAECQELTRFAWQQCAPLIGAGPHVEPGEPLRGSLVAGELTVQVTREGEHVDAHAGHAHGHHHGHDHHAHDHAHDHAHSHGHSHGHSHAHDHVHDHVHDHAHMHGHDHGHSDHAHTHDHAHGSHGHGHTHDHHGHTHDYDHHDHSHGHEPVHDHSHSHSHIQTADSPADLSYDYSHDSVVVRSPSRAPSASPARLSPSYATPLPSVQIDTPPS</sequence>
<feature type="transmembrane region" description="Helical" evidence="6">
    <location>
        <begin position="235"/>
        <end position="257"/>
    </location>
</feature>
<dbReference type="Pfam" id="PF01545">
    <property type="entry name" value="Cation_efflux"/>
    <property type="match status" value="1"/>
</dbReference>
<feature type="region of interest" description="Disordered" evidence="5">
    <location>
        <begin position="609"/>
        <end position="767"/>
    </location>
</feature>
<name>A0AAF0EXH0_9BASI</name>
<feature type="transmembrane region" description="Helical" evidence="6">
    <location>
        <begin position="206"/>
        <end position="229"/>
    </location>
</feature>
<feature type="compositionally biased region" description="Low complexity" evidence="5">
    <location>
        <begin position="732"/>
        <end position="752"/>
    </location>
</feature>
<dbReference type="GO" id="GO:0030003">
    <property type="term" value="P:intracellular monoatomic cation homeostasis"/>
    <property type="evidence" value="ECO:0007669"/>
    <property type="project" value="UniProtKB-ARBA"/>
</dbReference>
<dbReference type="GO" id="GO:0098771">
    <property type="term" value="P:inorganic ion homeostasis"/>
    <property type="evidence" value="ECO:0007669"/>
    <property type="project" value="UniProtKB-ARBA"/>
</dbReference>
<gene>
    <name evidence="8" type="ORF">MJAP1_001703</name>
</gene>
<keyword evidence="3 6" id="KW-1133">Transmembrane helix</keyword>
<feature type="domain" description="Cation efflux protein transmembrane" evidence="7">
    <location>
        <begin position="276"/>
        <end position="364"/>
    </location>
</feature>
<feature type="transmembrane region" description="Helical" evidence="6">
    <location>
        <begin position="298"/>
        <end position="315"/>
    </location>
</feature>
<feature type="compositionally biased region" description="Basic residues" evidence="5">
    <location>
        <begin position="610"/>
        <end position="621"/>
    </location>
</feature>
<feature type="region of interest" description="Disordered" evidence="5">
    <location>
        <begin position="1"/>
        <end position="113"/>
    </location>
</feature>
<dbReference type="GO" id="GO:0008324">
    <property type="term" value="F:monoatomic cation transmembrane transporter activity"/>
    <property type="evidence" value="ECO:0007669"/>
    <property type="project" value="InterPro"/>
</dbReference>
<evidence type="ECO:0000256" key="1">
    <source>
        <dbReference type="ARBA" id="ARBA00004141"/>
    </source>
</evidence>
<accession>A0AAF0EXH0</accession>
<evidence type="ECO:0000256" key="6">
    <source>
        <dbReference type="SAM" id="Phobius"/>
    </source>
</evidence>
<feature type="compositionally biased region" description="Low complexity" evidence="5">
    <location>
        <begin position="91"/>
        <end position="101"/>
    </location>
</feature>
<dbReference type="InterPro" id="IPR058533">
    <property type="entry name" value="Cation_efflux_TM"/>
</dbReference>
<keyword evidence="9" id="KW-1185">Reference proteome</keyword>
<evidence type="ECO:0000256" key="3">
    <source>
        <dbReference type="ARBA" id="ARBA00022989"/>
    </source>
</evidence>
<dbReference type="GeneID" id="85225352"/>
<evidence type="ECO:0000256" key="5">
    <source>
        <dbReference type="SAM" id="MobiDB-lite"/>
    </source>
</evidence>
<reference evidence="8" key="1">
    <citation type="submission" date="2023-03" db="EMBL/GenBank/DDBJ databases">
        <title>Mating type loci evolution in Malassezia.</title>
        <authorList>
            <person name="Coelho M.A."/>
        </authorList>
    </citation>
    <scope>NUCLEOTIDE SEQUENCE</scope>
    <source>
        <strain evidence="8">CBS 9431</strain>
    </source>
</reference>
<keyword evidence="4 6" id="KW-0472">Membrane</keyword>
<feature type="compositionally biased region" description="Basic and acidic residues" evidence="5">
    <location>
        <begin position="690"/>
        <end position="710"/>
    </location>
</feature>
<evidence type="ECO:0000256" key="4">
    <source>
        <dbReference type="ARBA" id="ARBA00023136"/>
    </source>
</evidence>
<feature type="compositionally biased region" description="Basic and acidic residues" evidence="5">
    <location>
        <begin position="642"/>
        <end position="675"/>
    </location>
</feature>
<dbReference type="RefSeq" id="XP_060121637.1">
    <property type="nucleotide sequence ID" value="XM_060265654.1"/>
</dbReference>
<protein>
    <recommendedName>
        <fullName evidence="7">Cation efflux protein transmembrane domain-containing protein</fullName>
    </recommendedName>
</protein>
<feature type="compositionally biased region" description="Basic and acidic residues" evidence="5">
    <location>
        <begin position="1"/>
        <end position="12"/>
    </location>
</feature>
<dbReference type="Proteomes" id="UP001217754">
    <property type="component" value="Chromosome 2"/>
</dbReference>
<dbReference type="GO" id="GO:0016020">
    <property type="term" value="C:membrane"/>
    <property type="evidence" value="ECO:0007669"/>
    <property type="project" value="UniProtKB-SubCell"/>
</dbReference>
<proteinExistence type="predicted"/>
<comment type="subcellular location">
    <subcellularLocation>
        <location evidence="1">Membrane</location>
        <topology evidence="1">Multi-pass membrane protein</topology>
    </subcellularLocation>
</comment>
<organism evidence="8 9">
    <name type="scientific">Malassezia japonica</name>
    <dbReference type="NCBI Taxonomy" id="223818"/>
    <lineage>
        <taxon>Eukaryota</taxon>
        <taxon>Fungi</taxon>
        <taxon>Dikarya</taxon>
        <taxon>Basidiomycota</taxon>
        <taxon>Ustilaginomycotina</taxon>
        <taxon>Malasseziomycetes</taxon>
        <taxon>Malasseziales</taxon>
        <taxon>Malasseziaceae</taxon>
        <taxon>Malassezia</taxon>
    </lineage>
</organism>
<dbReference type="AlphaFoldDB" id="A0AAF0EXH0"/>
<keyword evidence="2 6" id="KW-0812">Transmembrane</keyword>
<dbReference type="EMBL" id="CP119959">
    <property type="protein sequence ID" value="WFD38740.1"/>
    <property type="molecule type" value="Genomic_DNA"/>
</dbReference>
<feature type="transmembrane region" description="Helical" evidence="6">
    <location>
        <begin position="338"/>
        <end position="359"/>
    </location>
</feature>
<evidence type="ECO:0000256" key="2">
    <source>
        <dbReference type="ARBA" id="ARBA00022692"/>
    </source>
</evidence>
<evidence type="ECO:0000313" key="9">
    <source>
        <dbReference type="Proteomes" id="UP001217754"/>
    </source>
</evidence>
<feature type="compositionally biased region" description="Basic residues" evidence="5">
    <location>
        <begin position="676"/>
        <end position="689"/>
    </location>
</feature>